<feature type="region of interest" description="Disordered" evidence="1">
    <location>
        <begin position="1"/>
        <end position="99"/>
    </location>
</feature>
<name>A0ABN9RPC6_9DINO</name>
<evidence type="ECO:0000313" key="3">
    <source>
        <dbReference type="Proteomes" id="UP001189429"/>
    </source>
</evidence>
<organism evidence="2 3">
    <name type="scientific">Prorocentrum cordatum</name>
    <dbReference type="NCBI Taxonomy" id="2364126"/>
    <lineage>
        <taxon>Eukaryota</taxon>
        <taxon>Sar</taxon>
        <taxon>Alveolata</taxon>
        <taxon>Dinophyceae</taxon>
        <taxon>Prorocentrales</taxon>
        <taxon>Prorocentraceae</taxon>
        <taxon>Prorocentrum</taxon>
    </lineage>
</organism>
<feature type="compositionally biased region" description="Polar residues" evidence="1">
    <location>
        <begin position="167"/>
        <end position="179"/>
    </location>
</feature>
<dbReference type="EMBL" id="CAUYUJ010007469">
    <property type="protein sequence ID" value="CAK0820857.1"/>
    <property type="molecule type" value="Genomic_DNA"/>
</dbReference>
<evidence type="ECO:0000313" key="2">
    <source>
        <dbReference type="EMBL" id="CAK0820857.1"/>
    </source>
</evidence>
<evidence type="ECO:0000256" key="1">
    <source>
        <dbReference type="SAM" id="MobiDB-lite"/>
    </source>
</evidence>
<gene>
    <name evidence="2" type="ORF">PCOR1329_LOCUS22372</name>
</gene>
<feature type="region of interest" description="Disordered" evidence="1">
    <location>
        <begin position="157"/>
        <end position="195"/>
    </location>
</feature>
<dbReference type="Proteomes" id="UP001189429">
    <property type="component" value="Unassembled WGS sequence"/>
</dbReference>
<reference evidence="2" key="1">
    <citation type="submission" date="2023-10" db="EMBL/GenBank/DDBJ databases">
        <authorList>
            <person name="Chen Y."/>
            <person name="Shah S."/>
            <person name="Dougan E. K."/>
            <person name="Thang M."/>
            <person name="Chan C."/>
        </authorList>
    </citation>
    <scope>NUCLEOTIDE SEQUENCE [LARGE SCALE GENOMIC DNA]</scope>
</reference>
<sequence>MAAAPRQGPVGRRAKQRRGRDPCEPRALQESCSADPSLARAASRRGPSARRDCGPRRQAASQTAALRAEEQGGAGKQEEEEEGEEGEGEKGKDGPSCAESHCAACYDAPVMGASPDSAGVASRGAAPANEKRFARLLSKAIQTQRVWELPHPALGLRARGRPGAAPQASTAATEHNQASLEHVPAPRDLPRRPRL</sequence>
<proteinExistence type="predicted"/>
<feature type="compositionally biased region" description="Acidic residues" evidence="1">
    <location>
        <begin position="78"/>
        <end position="87"/>
    </location>
</feature>
<keyword evidence="3" id="KW-1185">Reference proteome</keyword>
<feature type="compositionally biased region" description="Basic and acidic residues" evidence="1">
    <location>
        <begin position="184"/>
        <end position="195"/>
    </location>
</feature>
<protein>
    <submittedName>
        <fullName evidence="2">Uncharacterized protein</fullName>
    </submittedName>
</protein>
<feature type="compositionally biased region" description="Low complexity" evidence="1">
    <location>
        <begin position="37"/>
        <end position="46"/>
    </location>
</feature>
<feature type="compositionally biased region" description="Low complexity" evidence="1">
    <location>
        <begin position="157"/>
        <end position="166"/>
    </location>
</feature>
<accession>A0ABN9RPC6</accession>
<comment type="caution">
    <text evidence="2">The sequence shown here is derived from an EMBL/GenBank/DDBJ whole genome shotgun (WGS) entry which is preliminary data.</text>
</comment>